<dbReference type="STRING" id="551996.SAMN05192573_104230"/>
<evidence type="ECO:0000313" key="2">
    <source>
        <dbReference type="EMBL" id="SDG64550.1"/>
    </source>
</evidence>
<evidence type="ECO:0000259" key="1">
    <source>
        <dbReference type="Pfam" id="PF12697"/>
    </source>
</evidence>
<dbReference type="Proteomes" id="UP000199705">
    <property type="component" value="Unassembled WGS sequence"/>
</dbReference>
<dbReference type="SUPFAM" id="SSF53474">
    <property type="entry name" value="alpha/beta-Hydrolases"/>
    <property type="match status" value="1"/>
</dbReference>
<dbReference type="PANTHER" id="PTHR43689:SF8">
    <property type="entry name" value="ALPHA_BETA-HYDROLASES SUPERFAMILY PROTEIN"/>
    <property type="match status" value="1"/>
</dbReference>
<dbReference type="RefSeq" id="WP_091165574.1">
    <property type="nucleotide sequence ID" value="NZ_FNCG01000004.1"/>
</dbReference>
<dbReference type="InterPro" id="IPR029058">
    <property type="entry name" value="AB_hydrolase_fold"/>
</dbReference>
<dbReference type="Pfam" id="PF12697">
    <property type="entry name" value="Abhydrolase_6"/>
    <property type="match status" value="1"/>
</dbReference>
<accession>A0A1G7W080</accession>
<dbReference type="AlphaFoldDB" id="A0A1G7W080"/>
<gene>
    <name evidence="2" type="ORF">SAMN05192573_104230</name>
</gene>
<dbReference type="EMBL" id="FNCG01000004">
    <property type="protein sequence ID" value="SDG64550.1"/>
    <property type="molecule type" value="Genomic_DNA"/>
</dbReference>
<protein>
    <submittedName>
        <fullName evidence="2">Esterase/lipase</fullName>
    </submittedName>
</protein>
<keyword evidence="3" id="KW-1185">Reference proteome</keyword>
<name>A0A1G7W080_9SPHI</name>
<evidence type="ECO:0000313" key="3">
    <source>
        <dbReference type="Proteomes" id="UP000199705"/>
    </source>
</evidence>
<feature type="domain" description="AB hydrolase-1" evidence="1">
    <location>
        <begin position="33"/>
        <end position="253"/>
    </location>
</feature>
<dbReference type="Gene3D" id="3.40.50.1820">
    <property type="entry name" value="alpha/beta hydrolase"/>
    <property type="match status" value="1"/>
</dbReference>
<organism evidence="2 3">
    <name type="scientific">Mucilaginibacter gossypii</name>
    <dbReference type="NCBI Taxonomy" id="551996"/>
    <lineage>
        <taxon>Bacteria</taxon>
        <taxon>Pseudomonadati</taxon>
        <taxon>Bacteroidota</taxon>
        <taxon>Sphingobacteriia</taxon>
        <taxon>Sphingobacteriales</taxon>
        <taxon>Sphingobacteriaceae</taxon>
        <taxon>Mucilaginibacter</taxon>
    </lineage>
</organism>
<sequence>MIRKDSFTLPGAKGRPMLMDVTYDDVFKNTPLVIFAHGFKGFKDWGTHDLLARYFAEKGFRFLKFNFSHNGTTPANPLDFADLTAFADNTVSIELEDLDTIIDFACSGASIPVANGVYLIGHSMGGGVSIIKTAEDSRIKKLVTMASISGFRNLWPKQIEQQWRLQSVFYFENKRTEQQMPVKSTLLDDLDSHPLRLDIIRQASFVTQPWLIVHGDADPTVPASHSQQLYEANPAAQYIVQKGADHTFGGEHPFTGDALPAPLVEFCDTAISFLSK</sequence>
<dbReference type="InterPro" id="IPR000073">
    <property type="entry name" value="AB_hydrolase_1"/>
</dbReference>
<reference evidence="3" key="1">
    <citation type="submission" date="2016-10" db="EMBL/GenBank/DDBJ databases">
        <authorList>
            <person name="Varghese N."/>
            <person name="Submissions S."/>
        </authorList>
    </citation>
    <scope>NUCLEOTIDE SEQUENCE [LARGE SCALE GENOMIC DNA]</scope>
    <source>
        <strain evidence="3">Gh-67</strain>
    </source>
</reference>
<dbReference type="PANTHER" id="PTHR43689">
    <property type="entry name" value="HYDROLASE"/>
    <property type="match status" value="1"/>
</dbReference>
<proteinExistence type="predicted"/>